<dbReference type="CDD" id="cd00060">
    <property type="entry name" value="FHA"/>
    <property type="match status" value="1"/>
</dbReference>
<dbReference type="InterPro" id="IPR000253">
    <property type="entry name" value="FHA_dom"/>
</dbReference>
<reference evidence="2 3" key="1">
    <citation type="journal article" date="2020" name="ISME J.">
        <title>Comparative genomics reveals insights into cyanobacterial evolution and habitat adaptation.</title>
        <authorList>
            <person name="Chen M.Y."/>
            <person name="Teng W.K."/>
            <person name="Zhao L."/>
            <person name="Hu C.X."/>
            <person name="Zhou Y.K."/>
            <person name="Han B.P."/>
            <person name="Song L.R."/>
            <person name="Shu W.S."/>
        </authorList>
    </citation>
    <scope>NUCLEOTIDE SEQUENCE [LARGE SCALE GENOMIC DNA]</scope>
    <source>
        <strain evidence="2 3">FACHB-723</strain>
    </source>
</reference>
<evidence type="ECO:0000259" key="1">
    <source>
        <dbReference type="PROSITE" id="PS50006"/>
    </source>
</evidence>
<dbReference type="InterPro" id="IPR008984">
    <property type="entry name" value="SMAD_FHA_dom_sf"/>
</dbReference>
<sequence length="164" mass="18082">MSELTIAWTESGIARTYKISESMMAKLGRDPARCDLVLTHPTVSGLHVLIYFDPQKQSFWVRNMRESNPPIVDGKQLIQGESQLNQNSAIALGQQILQVTQIMINAPHDPAPMATQHIAKQVYGLQCPNFKCAKISTYEKISLVCPWCGTSLAGAASRILPTQS</sequence>
<feature type="domain" description="FHA" evidence="1">
    <location>
        <begin position="25"/>
        <end position="77"/>
    </location>
</feature>
<organism evidence="2 3">
    <name type="scientific">Pseudanabaena mucicola FACHB-723</name>
    <dbReference type="NCBI Taxonomy" id="2692860"/>
    <lineage>
        <taxon>Bacteria</taxon>
        <taxon>Bacillati</taxon>
        <taxon>Cyanobacteriota</taxon>
        <taxon>Cyanophyceae</taxon>
        <taxon>Pseudanabaenales</taxon>
        <taxon>Pseudanabaenaceae</taxon>
        <taxon>Pseudanabaena</taxon>
    </lineage>
</organism>
<dbReference type="Gene3D" id="2.60.200.20">
    <property type="match status" value="1"/>
</dbReference>
<dbReference type="Pfam" id="PF00498">
    <property type="entry name" value="FHA"/>
    <property type="match status" value="1"/>
</dbReference>
<dbReference type="SMART" id="SM00240">
    <property type="entry name" value="FHA"/>
    <property type="match status" value="1"/>
</dbReference>
<dbReference type="SUPFAM" id="SSF49879">
    <property type="entry name" value="SMAD/FHA domain"/>
    <property type="match status" value="1"/>
</dbReference>
<gene>
    <name evidence="2" type="ORF">H6F41_08255</name>
</gene>
<comment type="caution">
    <text evidence="2">The sequence shown here is derived from an EMBL/GenBank/DDBJ whole genome shotgun (WGS) entry which is preliminary data.</text>
</comment>
<evidence type="ECO:0000313" key="3">
    <source>
        <dbReference type="Proteomes" id="UP000642094"/>
    </source>
</evidence>
<accession>A0ABR7ZWD0</accession>
<dbReference type="PROSITE" id="PS50006">
    <property type="entry name" value="FHA_DOMAIN"/>
    <property type="match status" value="1"/>
</dbReference>
<evidence type="ECO:0000313" key="2">
    <source>
        <dbReference type="EMBL" id="MBD2188132.1"/>
    </source>
</evidence>
<name>A0ABR7ZWD0_9CYAN</name>
<dbReference type="EMBL" id="JACJQB010000012">
    <property type="protein sequence ID" value="MBD2188132.1"/>
    <property type="molecule type" value="Genomic_DNA"/>
</dbReference>
<keyword evidence="3" id="KW-1185">Reference proteome</keyword>
<dbReference type="Proteomes" id="UP000642094">
    <property type="component" value="Unassembled WGS sequence"/>
</dbReference>
<proteinExistence type="predicted"/>
<protein>
    <submittedName>
        <fullName evidence="2">FHA domain-containing protein</fullName>
    </submittedName>
</protein>